<comment type="caution">
    <text evidence="1">The sequence shown here is derived from an EMBL/GenBank/DDBJ whole genome shotgun (WGS) entry which is preliminary data.</text>
</comment>
<gene>
    <name evidence="1" type="ORF">DHETER_LOCUS8730</name>
</gene>
<sequence>DPIRRAYMIDINRDMRVSEIRKLLINDKKRFATINEEDLILWHVDIPTRGKDLGTTIKTEDIKGGMKCLHPQAVRTVPILKFLQVNFEKSPVRLVSITTFGHNFPLVGRITTATCLTESFISQFKAACKGGDRNECPIFISAGAPGTGKTRNLIETIPMIRSCFPDFAAIEISNEIQNLARLLDDPVQIFMTYNENFNPRNIEKTLAPDEFQRLVGSPFCKGNNDQEKRQYLKEVILALGDAMLCEFSISNIFIICHLAGTVLTPLSEVTNSFSYRHIILHTPLLLPIDINSLFEQLELTRSWWLTSLLLRAIAYEIMLPRGIEALLEYISNSISKGISLSDIDYVQAAKCARQKINVSAIPSLLAKEILVAIMLQSCVSRIDRDYYKVIMPYMYARKLVSHCGPDKSLKNLSLLFSLDVSVDGGIIDFYWANFELYCCHLQ</sequence>
<name>A0ACA9N865_9GLOM</name>
<dbReference type="EMBL" id="CAJVPU010014230">
    <property type="protein sequence ID" value="CAG8638522.1"/>
    <property type="molecule type" value="Genomic_DNA"/>
</dbReference>
<protein>
    <submittedName>
        <fullName evidence="1">10629_t:CDS:1</fullName>
    </submittedName>
</protein>
<accession>A0ACA9N865</accession>
<feature type="non-terminal residue" evidence="1">
    <location>
        <position position="442"/>
    </location>
</feature>
<feature type="non-terminal residue" evidence="1">
    <location>
        <position position="1"/>
    </location>
</feature>
<evidence type="ECO:0000313" key="2">
    <source>
        <dbReference type="Proteomes" id="UP000789702"/>
    </source>
</evidence>
<keyword evidence="2" id="KW-1185">Reference proteome</keyword>
<reference evidence="1" key="1">
    <citation type="submission" date="2021-06" db="EMBL/GenBank/DDBJ databases">
        <authorList>
            <person name="Kallberg Y."/>
            <person name="Tangrot J."/>
            <person name="Rosling A."/>
        </authorList>
    </citation>
    <scope>NUCLEOTIDE SEQUENCE</scope>
    <source>
        <strain evidence="1">IL203A</strain>
    </source>
</reference>
<proteinExistence type="predicted"/>
<organism evidence="1 2">
    <name type="scientific">Dentiscutata heterogama</name>
    <dbReference type="NCBI Taxonomy" id="1316150"/>
    <lineage>
        <taxon>Eukaryota</taxon>
        <taxon>Fungi</taxon>
        <taxon>Fungi incertae sedis</taxon>
        <taxon>Mucoromycota</taxon>
        <taxon>Glomeromycotina</taxon>
        <taxon>Glomeromycetes</taxon>
        <taxon>Diversisporales</taxon>
        <taxon>Gigasporaceae</taxon>
        <taxon>Dentiscutata</taxon>
    </lineage>
</organism>
<dbReference type="Proteomes" id="UP000789702">
    <property type="component" value="Unassembled WGS sequence"/>
</dbReference>
<evidence type="ECO:0000313" key="1">
    <source>
        <dbReference type="EMBL" id="CAG8638522.1"/>
    </source>
</evidence>